<dbReference type="EMBL" id="CP021404">
    <property type="protein sequence ID" value="ATI40686.1"/>
    <property type="molecule type" value="Genomic_DNA"/>
</dbReference>
<evidence type="ECO:0000313" key="3">
    <source>
        <dbReference type="Proteomes" id="UP000219050"/>
    </source>
</evidence>
<accession>A0A291LVC6</accession>
<dbReference type="AlphaFoldDB" id="A0A291LVC6"/>
<keyword evidence="3" id="KW-1185">Reference proteome</keyword>
<dbReference type="RefSeq" id="WP_088663054.1">
    <property type="nucleotide sequence ID" value="NZ_CP021404.1"/>
</dbReference>
<proteinExistence type="predicted"/>
<evidence type="ECO:0000256" key="1">
    <source>
        <dbReference type="SAM" id="SignalP"/>
    </source>
</evidence>
<feature type="signal peptide" evidence="1">
    <location>
        <begin position="1"/>
        <end position="25"/>
    </location>
</feature>
<dbReference type="Proteomes" id="UP000219050">
    <property type="component" value="Chromosome"/>
</dbReference>
<gene>
    <name evidence="2" type="ORF">CBW24_00765</name>
</gene>
<keyword evidence="1" id="KW-0732">Signal</keyword>
<name>A0A291LVC6_9RHOB</name>
<dbReference type="OrthoDB" id="7844595at2"/>
<protein>
    <submittedName>
        <fullName evidence="2">Uncharacterized protein</fullName>
    </submittedName>
</protein>
<evidence type="ECO:0000313" key="2">
    <source>
        <dbReference type="EMBL" id="ATI40686.1"/>
    </source>
</evidence>
<dbReference type="KEGG" id="cmag:CBW24_00765"/>
<feature type="chain" id="PRO_5013149430" evidence="1">
    <location>
        <begin position="26"/>
        <end position="248"/>
    </location>
</feature>
<organism evidence="2 3">
    <name type="scientific">Pacificitalea manganoxidans</name>
    <dbReference type="NCBI Taxonomy" id="1411902"/>
    <lineage>
        <taxon>Bacteria</taxon>
        <taxon>Pseudomonadati</taxon>
        <taxon>Pseudomonadota</taxon>
        <taxon>Alphaproteobacteria</taxon>
        <taxon>Rhodobacterales</taxon>
        <taxon>Paracoccaceae</taxon>
        <taxon>Pacificitalea</taxon>
    </lineage>
</organism>
<reference evidence="2 3" key="1">
    <citation type="submission" date="2017-05" db="EMBL/GenBank/DDBJ databases">
        <title>Comparative genomic and metabolic analysis of manganese-oxidizing mechanisms in Celeribater manganoxidans DY25T: its adaption to the environment of polymetallic nodule.</title>
        <authorList>
            <person name="Wang X."/>
        </authorList>
    </citation>
    <scope>NUCLEOTIDE SEQUENCE [LARGE SCALE GENOMIC DNA]</scope>
    <source>
        <strain evidence="2 3">DY25</strain>
    </source>
</reference>
<sequence>MPLRTALSTLILTAGLALSAGDVRAQSADALVPEGCSAILTVQYKQCGVSLFWRCDGAPKGTTWEAFFDAEGLYSISLTDPGYQWIDLQSFADGSRETLQDAPADRIDIRALLETGSDSYAFAMRELSDAGSRTIRYAGHDALTDETRVIDGETLRVLEFDIRSESESGQEIYRGEGIQFVLEDERLFLTGVETYHQDGDSLTDDYSPVEIIRPGASGFGATTPIYECGEILSGVTPDPADPDRTGRA</sequence>